<feature type="non-terminal residue" evidence="1">
    <location>
        <position position="1"/>
    </location>
</feature>
<organism evidence="1 2">
    <name type="scientific">Acetonema longum DSM 6540</name>
    <dbReference type="NCBI Taxonomy" id="1009370"/>
    <lineage>
        <taxon>Bacteria</taxon>
        <taxon>Bacillati</taxon>
        <taxon>Bacillota</taxon>
        <taxon>Negativicutes</taxon>
        <taxon>Acetonemataceae</taxon>
        <taxon>Acetonema</taxon>
    </lineage>
</organism>
<protein>
    <submittedName>
        <fullName evidence="1">Uncharacterized protein</fullName>
    </submittedName>
</protein>
<gene>
    <name evidence="1" type="ORF">ALO_08942</name>
</gene>
<dbReference type="Proteomes" id="UP000003240">
    <property type="component" value="Unassembled WGS sequence"/>
</dbReference>
<dbReference type="STRING" id="1009370.ALO_08942"/>
<evidence type="ECO:0000313" key="2">
    <source>
        <dbReference type="Proteomes" id="UP000003240"/>
    </source>
</evidence>
<comment type="caution">
    <text evidence="1">The sequence shown here is derived from an EMBL/GenBank/DDBJ whole genome shotgun (WGS) entry which is preliminary data.</text>
</comment>
<dbReference type="AlphaFoldDB" id="F7NI90"/>
<sequence>TNSDTAPPQEAESDADEPFFNGLLEFPLFFIGSKE</sequence>
<keyword evidence="2" id="KW-1185">Reference proteome</keyword>
<evidence type="ECO:0000313" key="1">
    <source>
        <dbReference type="EMBL" id="EGO64255.1"/>
    </source>
</evidence>
<accession>F7NI90</accession>
<dbReference type="EMBL" id="AFGF01000068">
    <property type="protein sequence ID" value="EGO64255.1"/>
    <property type="molecule type" value="Genomic_DNA"/>
</dbReference>
<proteinExistence type="predicted"/>
<reference evidence="1 2" key="1">
    <citation type="journal article" date="2011" name="EMBO J.">
        <title>Structural diversity of bacterial flagellar motors.</title>
        <authorList>
            <person name="Chen S."/>
            <person name="Beeby M."/>
            <person name="Murphy G.E."/>
            <person name="Leadbetter J.R."/>
            <person name="Hendrixson D.R."/>
            <person name="Briegel A."/>
            <person name="Li Z."/>
            <person name="Shi J."/>
            <person name="Tocheva E.I."/>
            <person name="Muller A."/>
            <person name="Dobro M.J."/>
            <person name="Jensen G.J."/>
        </authorList>
    </citation>
    <scope>NUCLEOTIDE SEQUENCE [LARGE SCALE GENOMIC DNA]</scope>
    <source>
        <strain evidence="1 2">DSM 6540</strain>
    </source>
</reference>
<name>F7NI90_9FIRM</name>